<evidence type="ECO:0000313" key="3">
    <source>
        <dbReference type="Proteomes" id="UP000710432"/>
    </source>
</evidence>
<dbReference type="Proteomes" id="UP000710432">
    <property type="component" value="Unassembled WGS sequence"/>
</dbReference>
<proteinExistence type="predicted"/>
<gene>
    <name evidence="2" type="ORF">LTLLF_188845</name>
</gene>
<name>A0A8J6KN39_MICOH</name>
<evidence type="ECO:0000313" key="2">
    <source>
        <dbReference type="EMBL" id="KAH0503289.1"/>
    </source>
</evidence>
<feature type="region of interest" description="Disordered" evidence="1">
    <location>
        <begin position="1"/>
        <end position="43"/>
    </location>
</feature>
<feature type="compositionally biased region" description="Polar residues" evidence="1">
    <location>
        <begin position="1"/>
        <end position="11"/>
    </location>
</feature>
<organism evidence="2 3">
    <name type="scientific">Microtus ochrogaster</name>
    <name type="common">Prairie vole</name>
    <dbReference type="NCBI Taxonomy" id="79684"/>
    <lineage>
        <taxon>Eukaryota</taxon>
        <taxon>Metazoa</taxon>
        <taxon>Chordata</taxon>
        <taxon>Craniata</taxon>
        <taxon>Vertebrata</taxon>
        <taxon>Euteleostomi</taxon>
        <taxon>Mammalia</taxon>
        <taxon>Eutheria</taxon>
        <taxon>Euarchontoglires</taxon>
        <taxon>Glires</taxon>
        <taxon>Rodentia</taxon>
        <taxon>Myomorpha</taxon>
        <taxon>Muroidea</taxon>
        <taxon>Cricetidae</taxon>
        <taxon>Arvicolinae</taxon>
        <taxon>Microtus</taxon>
    </lineage>
</organism>
<feature type="compositionally biased region" description="Basic and acidic residues" evidence="1">
    <location>
        <begin position="22"/>
        <end position="31"/>
    </location>
</feature>
<sequence>MARQGRPNSDPRTPARPPFGDVPDRSPERRGQGPAGLGSPAAGTFRDLLGGILQNLLSSCCWDAAGSGFRLRESNRGPSSGPRNTL</sequence>
<protein>
    <submittedName>
        <fullName evidence="2">Uncharacterized protein</fullName>
    </submittedName>
</protein>
<accession>A0A8J6KN39</accession>
<reference evidence="2" key="1">
    <citation type="submission" date="2020-03" db="EMBL/GenBank/DDBJ databases">
        <title>Studies in the Genomics of Life Span.</title>
        <authorList>
            <person name="Glass D."/>
        </authorList>
    </citation>
    <scope>NUCLEOTIDE SEQUENCE</scope>
    <source>
        <strain evidence="2">LTLLF</strain>
        <tissue evidence="2">Muscle</tissue>
    </source>
</reference>
<dbReference type="AlphaFoldDB" id="A0A8J6KN39"/>
<comment type="caution">
    <text evidence="2">The sequence shown here is derived from an EMBL/GenBank/DDBJ whole genome shotgun (WGS) entry which is preliminary data.</text>
</comment>
<dbReference type="EMBL" id="JAATJU010025599">
    <property type="protein sequence ID" value="KAH0503289.1"/>
    <property type="molecule type" value="Genomic_DNA"/>
</dbReference>
<evidence type="ECO:0000256" key="1">
    <source>
        <dbReference type="SAM" id="MobiDB-lite"/>
    </source>
</evidence>